<proteinExistence type="predicted"/>
<protein>
    <submittedName>
        <fullName evidence="2">Helix-turn-helix domain-containing protein</fullName>
    </submittedName>
</protein>
<dbReference type="Gene3D" id="1.10.10.2840">
    <property type="entry name" value="PucR C-terminal helix-turn-helix domain"/>
    <property type="match status" value="1"/>
</dbReference>
<sequence>MVRDVASVARYLDAEVVVAGREAAAPVDAVIGLSELAVIAHPRFVTLVTATADDALAALGEESDRGRLLRETVLVTHAGDARIRAAVADAGVTAIVGARPDDELLHPLLTALLAVDRAAEERAVTSAMRVLTLAARRSGVAGVVAELAHRIDGWVVLLDRHGEVITTAGAGSLHIRDAVAVAFGRPVRVRHRELQVHPVGASDDIDALLVTAPRNDASGRGRELASQTAALLDLVLRTDDPSRTERLGRSVLIDGLIEGGAVAASILHRWGIRERTLTGFVLTARTSSVDLERLVALWFTELAVTHVFTERSGSVIGFVRDDLADALAARVAEYSLTLFLGIGSPAPVETLDRTAGEARQAVDVAGAEGRRVVRYESISTIHYLFERLDTATTRRIAHLLDPLGEDGAEGGLTQTLRVFLAENGAWGVSASRLGIHRQTLAARIRRIEELTGLSMTDADDRAAAWLALRAMQR</sequence>
<dbReference type="PANTHER" id="PTHR33744:SF7">
    <property type="entry name" value="PUCR FAMILY TRANSCRIPTIONAL REGULATOR"/>
    <property type="match status" value="1"/>
</dbReference>
<evidence type="ECO:0000259" key="1">
    <source>
        <dbReference type="Pfam" id="PF13556"/>
    </source>
</evidence>
<dbReference type="Pfam" id="PF13556">
    <property type="entry name" value="HTH_30"/>
    <property type="match status" value="1"/>
</dbReference>
<dbReference type="InterPro" id="IPR051448">
    <property type="entry name" value="CdaR-like_regulators"/>
</dbReference>
<organism evidence="2 3">
    <name type="scientific">Microbacterium candidum</name>
    <dbReference type="NCBI Taxonomy" id="3041922"/>
    <lineage>
        <taxon>Bacteria</taxon>
        <taxon>Bacillati</taxon>
        <taxon>Actinomycetota</taxon>
        <taxon>Actinomycetes</taxon>
        <taxon>Micrococcales</taxon>
        <taxon>Microbacteriaceae</taxon>
        <taxon>Microbacterium</taxon>
    </lineage>
</organism>
<dbReference type="RefSeq" id="WP_286286733.1">
    <property type="nucleotide sequence ID" value="NZ_JASXSZ010000001.1"/>
</dbReference>
<reference evidence="2 3" key="1">
    <citation type="submission" date="2023-06" db="EMBL/GenBank/DDBJ databases">
        <title>Microbacterium sp. nov., isolated from a waste landfill.</title>
        <authorList>
            <person name="Wen W."/>
        </authorList>
    </citation>
    <scope>NUCLEOTIDE SEQUENCE [LARGE SCALE GENOMIC DNA]</scope>
    <source>
        <strain evidence="2 3">ASV49</strain>
    </source>
</reference>
<dbReference type="EMBL" id="JASXSZ010000001">
    <property type="protein sequence ID" value="MDL9978381.1"/>
    <property type="molecule type" value="Genomic_DNA"/>
</dbReference>
<keyword evidence="3" id="KW-1185">Reference proteome</keyword>
<gene>
    <name evidence="2" type="ORF">QSV35_03475</name>
</gene>
<evidence type="ECO:0000313" key="2">
    <source>
        <dbReference type="EMBL" id="MDL9978381.1"/>
    </source>
</evidence>
<dbReference type="InterPro" id="IPR025736">
    <property type="entry name" value="PucR_C-HTH_dom"/>
</dbReference>
<feature type="domain" description="PucR C-terminal helix-turn-helix" evidence="1">
    <location>
        <begin position="412"/>
        <end position="470"/>
    </location>
</feature>
<comment type="caution">
    <text evidence="2">The sequence shown here is derived from an EMBL/GenBank/DDBJ whole genome shotgun (WGS) entry which is preliminary data.</text>
</comment>
<dbReference type="Proteomes" id="UP001235064">
    <property type="component" value="Unassembled WGS sequence"/>
</dbReference>
<dbReference type="InterPro" id="IPR042070">
    <property type="entry name" value="PucR_C-HTH_sf"/>
</dbReference>
<dbReference type="PANTHER" id="PTHR33744">
    <property type="entry name" value="CARBOHYDRATE DIACID REGULATOR"/>
    <property type="match status" value="1"/>
</dbReference>
<name>A0ABT7MV98_9MICO</name>
<accession>A0ABT7MV98</accession>
<evidence type="ECO:0000313" key="3">
    <source>
        <dbReference type="Proteomes" id="UP001235064"/>
    </source>
</evidence>